<evidence type="ECO:0000313" key="10">
    <source>
        <dbReference type="EMBL" id="MDR7300201.1"/>
    </source>
</evidence>
<name>A0AAE3Z8C7_9ACTN</name>
<organism evidence="10 11">
    <name type="scientific">Haloactinomyces albus</name>
    <dbReference type="NCBI Taxonomy" id="1352928"/>
    <lineage>
        <taxon>Bacteria</taxon>
        <taxon>Bacillati</taxon>
        <taxon>Actinomycetota</taxon>
        <taxon>Actinomycetes</taxon>
        <taxon>Actinopolysporales</taxon>
        <taxon>Actinopolysporaceae</taxon>
        <taxon>Haloactinomyces</taxon>
    </lineage>
</organism>
<evidence type="ECO:0000313" key="11">
    <source>
        <dbReference type="Proteomes" id="UP001180845"/>
    </source>
</evidence>
<feature type="transmembrane region" description="Helical" evidence="8">
    <location>
        <begin position="336"/>
        <end position="353"/>
    </location>
</feature>
<evidence type="ECO:0000259" key="9">
    <source>
        <dbReference type="PROSITE" id="PS50850"/>
    </source>
</evidence>
<feature type="transmembrane region" description="Helical" evidence="8">
    <location>
        <begin position="51"/>
        <end position="74"/>
    </location>
</feature>
<feature type="transmembrane region" description="Helical" evidence="8">
    <location>
        <begin position="404"/>
        <end position="423"/>
    </location>
</feature>
<sequence length="462" mass="49605">MSVLSNTVNSKNPPPRNQAKRAALASYLGGMLEYFDFFIYASAAALVFDTIFFPGSGAVGTLMSLATFGVAYVARPFGAVILGHFGDKLGRKKVLLLTLLLMGSGTFLIGCLPSYDAIGIWAPVLLVALRLLQGVSAGGETAGASSLIIEHAPSDKRSFYGSWTMNGISSGIVLASLVFIPVAGMPDEQLYSWGWRIPFWSSIVVLVVAYFVRRTLDEPEIFEEEAKDNHAAKLPFAEMIRNHWSDVLRLALCSLFTMVNTMVTVFALQYATGTVGLDRSLMLQVAVLSNVVALIFQPLSGYVADRLGRKPVFVIGCLGCAVLIFAYFAAITAGNFFLIFTVGLLLTGVLYSMPNGIYPAFFTEMFTVRVRYTGMAIGLQIGLITAGFTPAVATALVGGRADDWAPVAWMTAIICVVSAIAAATARETYQTPLEDLGIKKTGGDAQDTQRGTQDEVVRSVPT</sequence>
<dbReference type="PROSITE" id="PS00217">
    <property type="entry name" value="SUGAR_TRANSPORT_2"/>
    <property type="match status" value="1"/>
</dbReference>
<evidence type="ECO:0000256" key="5">
    <source>
        <dbReference type="ARBA" id="ARBA00022989"/>
    </source>
</evidence>
<feature type="region of interest" description="Disordered" evidence="7">
    <location>
        <begin position="440"/>
        <end position="462"/>
    </location>
</feature>
<dbReference type="InterPro" id="IPR005828">
    <property type="entry name" value="MFS_sugar_transport-like"/>
</dbReference>
<dbReference type="GO" id="GO:0022857">
    <property type="term" value="F:transmembrane transporter activity"/>
    <property type="evidence" value="ECO:0007669"/>
    <property type="project" value="InterPro"/>
</dbReference>
<gene>
    <name evidence="10" type="ORF">JOF55_000382</name>
</gene>
<feature type="transmembrane region" description="Helical" evidence="8">
    <location>
        <begin position="94"/>
        <end position="115"/>
    </location>
</feature>
<keyword evidence="6 8" id="KW-0472">Membrane</keyword>
<comment type="subcellular location">
    <subcellularLocation>
        <location evidence="1">Cell membrane</location>
        <topology evidence="1">Multi-pass membrane protein</topology>
    </subcellularLocation>
</comment>
<feature type="transmembrane region" description="Helical" evidence="8">
    <location>
        <begin position="193"/>
        <end position="212"/>
    </location>
</feature>
<dbReference type="GO" id="GO:0005886">
    <property type="term" value="C:plasma membrane"/>
    <property type="evidence" value="ECO:0007669"/>
    <property type="project" value="UniProtKB-SubCell"/>
</dbReference>
<dbReference type="PANTHER" id="PTHR43045">
    <property type="entry name" value="SHIKIMATE TRANSPORTER"/>
    <property type="match status" value="1"/>
</dbReference>
<dbReference type="Gene3D" id="1.20.1250.20">
    <property type="entry name" value="MFS general substrate transporter like domains"/>
    <property type="match status" value="2"/>
</dbReference>
<feature type="transmembrane region" description="Helical" evidence="8">
    <location>
        <begin position="121"/>
        <end position="139"/>
    </location>
</feature>
<dbReference type="Proteomes" id="UP001180845">
    <property type="component" value="Unassembled WGS sequence"/>
</dbReference>
<comment type="caution">
    <text evidence="10">The sequence shown here is derived from an EMBL/GenBank/DDBJ whole genome shotgun (WGS) entry which is preliminary data.</text>
</comment>
<dbReference type="InterPro" id="IPR036259">
    <property type="entry name" value="MFS_trans_sf"/>
</dbReference>
<evidence type="ECO:0000256" key="1">
    <source>
        <dbReference type="ARBA" id="ARBA00004651"/>
    </source>
</evidence>
<dbReference type="PROSITE" id="PS50850">
    <property type="entry name" value="MFS"/>
    <property type="match status" value="1"/>
</dbReference>
<evidence type="ECO:0000256" key="3">
    <source>
        <dbReference type="ARBA" id="ARBA00022475"/>
    </source>
</evidence>
<keyword evidence="11" id="KW-1185">Reference proteome</keyword>
<dbReference type="Pfam" id="PF00083">
    <property type="entry name" value="Sugar_tr"/>
    <property type="match status" value="1"/>
</dbReference>
<dbReference type="AlphaFoldDB" id="A0AAE3Z8C7"/>
<evidence type="ECO:0000256" key="4">
    <source>
        <dbReference type="ARBA" id="ARBA00022692"/>
    </source>
</evidence>
<keyword evidence="3" id="KW-1003">Cell membrane</keyword>
<feature type="transmembrane region" description="Helical" evidence="8">
    <location>
        <begin position="160"/>
        <end position="181"/>
    </location>
</feature>
<evidence type="ECO:0000256" key="2">
    <source>
        <dbReference type="ARBA" id="ARBA00022448"/>
    </source>
</evidence>
<proteinExistence type="predicted"/>
<keyword evidence="2" id="KW-0813">Transport</keyword>
<protein>
    <submittedName>
        <fullName evidence="10">MFS family permease</fullName>
    </submittedName>
</protein>
<feature type="transmembrane region" description="Helical" evidence="8">
    <location>
        <begin position="374"/>
        <end position="398"/>
    </location>
</feature>
<dbReference type="InterPro" id="IPR005829">
    <property type="entry name" value="Sugar_transporter_CS"/>
</dbReference>
<evidence type="ECO:0000256" key="8">
    <source>
        <dbReference type="SAM" id="Phobius"/>
    </source>
</evidence>
<dbReference type="EMBL" id="JAVDXW010000001">
    <property type="protein sequence ID" value="MDR7300201.1"/>
    <property type="molecule type" value="Genomic_DNA"/>
</dbReference>
<evidence type="ECO:0000256" key="6">
    <source>
        <dbReference type="ARBA" id="ARBA00023136"/>
    </source>
</evidence>
<feature type="transmembrane region" description="Helical" evidence="8">
    <location>
        <begin position="281"/>
        <end position="299"/>
    </location>
</feature>
<dbReference type="SUPFAM" id="SSF103473">
    <property type="entry name" value="MFS general substrate transporter"/>
    <property type="match status" value="1"/>
</dbReference>
<feature type="transmembrane region" description="Helical" evidence="8">
    <location>
        <begin position="247"/>
        <end position="269"/>
    </location>
</feature>
<accession>A0AAE3Z8C7</accession>
<dbReference type="PROSITE" id="PS00216">
    <property type="entry name" value="SUGAR_TRANSPORT_1"/>
    <property type="match status" value="1"/>
</dbReference>
<feature type="domain" description="Major facilitator superfamily (MFS) profile" evidence="9">
    <location>
        <begin position="22"/>
        <end position="430"/>
    </location>
</feature>
<feature type="transmembrane region" description="Helical" evidence="8">
    <location>
        <begin position="311"/>
        <end position="330"/>
    </location>
</feature>
<feature type="transmembrane region" description="Helical" evidence="8">
    <location>
        <begin position="24"/>
        <end position="45"/>
    </location>
</feature>
<keyword evidence="4 8" id="KW-0812">Transmembrane</keyword>
<dbReference type="CDD" id="cd17369">
    <property type="entry name" value="MFS_ShiA_like"/>
    <property type="match status" value="1"/>
</dbReference>
<dbReference type="InterPro" id="IPR020846">
    <property type="entry name" value="MFS_dom"/>
</dbReference>
<reference evidence="10" key="1">
    <citation type="submission" date="2023-07" db="EMBL/GenBank/DDBJ databases">
        <title>Sequencing the genomes of 1000 actinobacteria strains.</title>
        <authorList>
            <person name="Klenk H.-P."/>
        </authorList>
    </citation>
    <scope>NUCLEOTIDE SEQUENCE</scope>
    <source>
        <strain evidence="10">DSM 45977</strain>
    </source>
</reference>
<evidence type="ECO:0000256" key="7">
    <source>
        <dbReference type="SAM" id="MobiDB-lite"/>
    </source>
</evidence>
<keyword evidence="5 8" id="KW-1133">Transmembrane helix</keyword>
<dbReference type="PANTHER" id="PTHR43045:SF1">
    <property type="entry name" value="SHIKIMATE TRANSPORTER"/>
    <property type="match status" value="1"/>
</dbReference>
<feature type="compositionally biased region" description="Basic and acidic residues" evidence="7">
    <location>
        <begin position="452"/>
        <end position="462"/>
    </location>
</feature>